<evidence type="ECO:0000313" key="1">
    <source>
        <dbReference type="EMBL" id="CAH3160502.1"/>
    </source>
</evidence>
<keyword evidence="2" id="KW-1185">Reference proteome</keyword>
<comment type="caution">
    <text evidence="1">The sequence shown here is derived from an EMBL/GenBank/DDBJ whole genome shotgun (WGS) entry which is preliminary data.</text>
</comment>
<sequence>MSSQFGSLLSCFWRASSLKLKATLVEAIIEWANEPSNCRTTRPCPFGRGNSSWIQRVKYACGRKNSARLLKGPAREFNRKPRK</sequence>
<dbReference type="EMBL" id="CALNXK010000117">
    <property type="protein sequence ID" value="CAH3160502.1"/>
    <property type="molecule type" value="Genomic_DNA"/>
</dbReference>
<proteinExistence type="predicted"/>
<accession>A0ABN8QB42</accession>
<gene>
    <name evidence="1" type="ORF">PLOB_00004082</name>
</gene>
<organism evidence="1 2">
    <name type="scientific">Porites lobata</name>
    <dbReference type="NCBI Taxonomy" id="104759"/>
    <lineage>
        <taxon>Eukaryota</taxon>
        <taxon>Metazoa</taxon>
        <taxon>Cnidaria</taxon>
        <taxon>Anthozoa</taxon>
        <taxon>Hexacorallia</taxon>
        <taxon>Scleractinia</taxon>
        <taxon>Fungiina</taxon>
        <taxon>Poritidae</taxon>
        <taxon>Porites</taxon>
    </lineage>
</organism>
<dbReference type="Proteomes" id="UP001159405">
    <property type="component" value="Unassembled WGS sequence"/>
</dbReference>
<protein>
    <submittedName>
        <fullName evidence="1">Uncharacterized protein</fullName>
    </submittedName>
</protein>
<reference evidence="1 2" key="1">
    <citation type="submission" date="2022-05" db="EMBL/GenBank/DDBJ databases">
        <authorList>
            <consortium name="Genoscope - CEA"/>
            <person name="William W."/>
        </authorList>
    </citation>
    <scope>NUCLEOTIDE SEQUENCE [LARGE SCALE GENOMIC DNA]</scope>
</reference>
<evidence type="ECO:0000313" key="2">
    <source>
        <dbReference type="Proteomes" id="UP001159405"/>
    </source>
</evidence>
<name>A0ABN8QB42_9CNID</name>